<reference evidence="2" key="2">
    <citation type="submission" date="2016-06" db="EMBL/GenBank/DDBJ databases">
        <title>The genome of a short-lived fish provides insights into sex chromosome evolution and the genetic control of aging.</title>
        <authorList>
            <person name="Reichwald K."/>
            <person name="Felder M."/>
            <person name="Petzold A."/>
            <person name="Koch P."/>
            <person name="Groth M."/>
            <person name="Platzer M."/>
        </authorList>
    </citation>
    <scope>NUCLEOTIDE SEQUENCE</scope>
    <source>
        <tissue evidence="2">Brain</tissue>
    </source>
</reference>
<evidence type="ECO:0000256" key="1">
    <source>
        <dbReference type="SAM" id="MobiDB-lite"/>
    </source>
</evidence>
<name>A0A1A8N1J1_9TELE</name>
<dbReference type="AlphaFoldDB" id="A0A1A8N1J1"/>
<proteinExistence type="predicted"/>
<feature type="compositionally biased region" description="Basic and acidic residues" evidence="1">
    <location>
        <begin position="1"/>
        <end position="12"/>
    </location>
</feature>
<accession>A0A1A8N1J1</accession>
<feature type="non-terminal residue" evidence="2">
    <location>
        <position position="1"/>
    </location>
</feature>
<organism evidence="2">
    <name type="scientific">Nothobranchius pienaari</name>
    <dbReference type="NCBI Taxonomy" id="704102"/>
    <lineage>
        <taxon>Eukaryota</taxon>
        <taxon>Metazoa</taxon>
        <taxon>Chordata</taxon>
        <taxon>Craniata</taxon>
        <taxon>Vertebrata</taxon>
        <taxon>Euteleostomi</taxon>
        <taxon>Actinopterygii</taxon>
        <taxon>Neopterygii</taxon>
        <taxon>Teleostei</taxon>
        <taxon>Neoteleostei</taxon>
        <taxon>Acanthomorphata</taxon>
        <taxon>Ovalentaria</taxon>
        <taxon>Atherinomorphae</taxon>
        <taxon>Cyprinodontiformes</taxon>
        <taxon>Nothobranchiidae</taxon>
        <taxon>Nothobranchius</taxon>
    </lineage>
</organism>
<sequence length="72" mass="8089">AAAPEEIKKRPGMEVVDEDKPCLGSENTTKTTYFGLKTEWEPNTKEDVFFFHTKFRIGAIGPNQVSKAKCLL</sequence>
<reference evidence="2" key="1">
    <citation type="submission" date="2016-05" db="EMBL/GenBank/DDBJ databases">
        <authorList>
            <person name="Lavstsen T."/>
            <person name="Jespersen J.S."/>
        </authorList>
    </citation>
    <scope>NUCLEOTIDE SEQUENCE</scope>
    <source>
        <tissue evidence="2">Brain</tissue>
    </source>
</reference>
<protein>
    <submittedName>
        <fullName evidence="2">Methionine sulfoxide reductase A</fullName>
    </submittedName>
</protein>
<gene>
    <name evidence="2" type="primary">MSRA</name>
</gene>
<feature type="region of interest" description="Disordered" evidence="1">
    <location>
        <begin position="1"/>
        <end position="22"/>
    </location>
</feature>
<evidence type="ECO:0000313" key="2">
    <source>
        <dbReference type="EMBL" id="SBR62711.1"/>
    </source>
</evidence>
<dbReference type="EMBL" id="HAEF01021552">
    <property type="protein sequence ID" value="SBR62711.1"/>
    <property type="molecule type" value="Transcribed_RNA"/>
</dbReference>